<dbReference type="PROSITE" id="PS00626">
    <property type="entry name" value="RCC1_2"/>
    <property type="match status" value="3"/>
</dbReference>
<proteinExistence type="predicted"/>
<dbReference type="InterPro" id="IPR051709">
    <property type="entry name" value="Ub-ligase/GTPase-reg"/>
</dbReference>
<dbReference type="OrthoDB" id="9796385at2"/>
<dbReference type="InterPro" id="IPR013783">
    <property type="entry name" value="Ig-like_fold"/>
</dbReference>
<organism evidence="5 6">
    <name type="scientific">Nakamurella multipartita (strain ATCC 700099 / DSM 44233 / CIP 104796 / JCM 9543 / NBRC 105858 / Y-104)</name>
    <name type="common">Microsphaera multipartita</name>
    <dbReference type="NCBI Taxonomy" id="479431"/>
    <lineage>
        <taxon>Bacteria</taxon>
        <taxon>Bacillati</taxon>
        <taxon>Actinomycetota</taxon>
        <taxon>Actinomycetes</taxon>
        <taxon>Nakamurellales</taxon>
        <taxon>Nakamurellaceae</taxon>
        <taxon>Nakamurella</taxon>
    </lineage>
</organism>
<dbReference type="Pfam" id="PF13540">
    <property type="entry name" value="RCC1_2"/>
    <property type="match status" value="6"/>
</dbReference>
<dbReference type="SUPFAM" id="SSF50985">
    <property type="entry name" value="RCC1/BLIP-II"/>
    <property type="match status" value="1"/>
</dbReference>
<dbReference type="Proteomes" id="UP000002218">
    <property type="component" value="Chromosome"/>
</dbReference>
<dbReference type="InterPro" id="IPR000408">
    <property type="entry name" value="Reg_chr_condens"/>
</dbReference>
<dbReference type="SMART" id="SM00060">
    <property type="entry name" value="FN3"/>
    <property type="match status" value="3"/>
</dbReference>
<dbReference type="PROSITE" id="PS50853">
    <property type="entry name" value="FN3"/>
    <property type="match status" value="1"/>
</dbReference>
<dbReference type="eggNOG" id="COG5184">
    <property type="taxonomic scope" value="Bacteria"/>
</dbReference>
<keyword evidence="1" id="KW-0677">Repeat</keyword>
<accession>C8XKU6</accession>
<keyword evidence="3" id="KW-0119">Carbohydrate metabolism</keyword>
<gene>
    <name evidence="5" type="ordered locus">Namu_4469</name>
</gene>
<dbReference type="PANTHER" id="PTHR45622:SF58">
    <property type="entry name" value="REGULATOR OF CHROMOSOME CONDENSATION DOMAIN-CONTAINING PROTEIN"/>
    <property type="match status" value="1"/>
</dbReference>
<evidence type="ECO:0000256" key="2">
    <source>
        <dbReference type="ARBA" id="ARBA00023295"/>
    </source>
</evidence>
<evidence type="ECO:0000256" key="3">
    <source>
        <dbReference type="ARBA" id="ARBA00023326"/>
    </source>
</evidence>
<dbReference type="InterPro" id="IPR036116">
    <property type="entry name" value="FN3_sf"/>
</dbReference>
<keyword evidence="3" id="KW-0624">Polysaccharide degradation</keyword>
<dbReference type="InterPro" id="IPR003961">
    <property type="entry name" value="FN3_dom"/>
</dbReference>
<dbReference type="GO" id="GO:0000272">
    <property type="term" value="P:polysaccharide catabolic process"/>
    <property type="evidence" value="ECO:0007669"/>
    <property type="project" value="UniProtKB-KW"/>
</dbReference>
<protein>
    <submittedName>
        <fullName evidence="5">Fibronectin type III domain protein</fullName>
    </submittedName>
</protein>
<reference evidence="6" key="1">
    <citation type="submission" date="2009-09" db="EMBL/GenBank/DDBJ databases">
        <title>The complete genome of Nakamurella multipartita DSM 44233.</title>
        <authorList>
            <consortium name="US DOE Joint Genome Institute (JGI-PGF)"/>
            <person name="Lucas S."/>
            <person name="Copeland A."/>
            <person name="Lapidus A."/>
            <person name="Glavina del Rio T."/>
            <person name="Dalin E."/>
            <person name="Tice H."/>
            <person name="Bruce D."/>
            <person name="Goodwin L."/>
            <person name="Pitluck S."/>
            <person name="Kyrpides N."/>
            <person name="Mavromatis K."/>
            <person name="Ivanova N."/>
            <person name="Ovchinnikova G."/>
            <person name="Sims D."/>
            <person name="Meincke L."/>
            <person name="Brettin T."/>
            <person name="Detter J.C."/>
            <person name="Han C."/>
            <person name="Larimer F."/>
            <person name="Land M."/>
            <person name="Hauser L."/>
            <person name="Markowitz V."/>
            <person name="Cheng J.-F."/>
            <person name="Hugenholtz P."/>
            <person name="Woyke T."/>
            <person name="Wu D."/>
            <person name="Klenk H.-P."/>
            <person name="Eisen J.A."/>
        </authorList>
    </citation>
    <scope>NUCLEOTIDE SEQUENCE [LARGE SCALE GENOMIC DNA]</scope>
    <source>
        <strain evidence="6">ATCC 700099 / DSM 44233 / CIP 104796 / JCM 9543 / NBRC 105858 / Y-104</strain>
    </source>
</reference>
<dbReference type="PANTHER" id="PTHR45622">
    <property type="entry name" value="UBIQUITIN-PROTEIN LIGASE E3A-RELATED"/>
    <property type="match status" value="1"/>
</dbReference>
<dbReference type="EMBL" id="CP001737">
    <property type="protein sequence ID" value="ACV80753.1"/>
    <property type="molecule type" value="Genomic_DNA"/>
</dbReference>
<dbReference type="InParanoid" id="C8XKU6"/>
<dbReference type="InterPro" id="IPR009091">
    <property type="entry name" value="RCC1/BLIP-II"/>
</dbReference>
<dbReference type="STRING" id="479431.Namu_4469"/>
<dbReference type="Gene3D" id="2.60.40.10">
    <property type="entry name" value="Immunoglobulins"/>
    <property type="match status" value="3"/>
</dbReference>
<dbReference type="Gene3D" id="2.130.10.30">
    <property type="entry name" value="Regulator of chromosome condensation 1/beta-lactamase-inhibitor protein II"/>
    <property type="match status" value="2"/>
</dbReference>
<dbReference type="PROSITE" id="PS50012">
    <property type="entry name" value="RCC1_3"/>
    <property type="match status" value="5"/>
</dbReference>
<keyword evidence="6" id="KW-1185">Reference proteome</keyword>
<keyword evidence="2" id="KW-0326">Glycosidase</keyword>
<sequence length="624" mass="63509" precursor="true">MALGISRRTTPVRTRLLSVAAVLAMLGSVLVALAPAAGADPQPKTIVAWGRNTWGESNIPTGMSDVKAISTAAHSLVLKNDGTVVAWGDNEAGETNVPAGLSDVVAIAAGGFHSLALRSDGTVVAWGANVYNQSSVPAGLTDVVAISGGRYHSLALRGDGTVVAWGQNNYGQSNVPAGLNDVVAIDAGGTHSLALRSDGTVVAWGNNANGQATVPAGLSDVVAVAAGWNHSLALRGDGTVVAWGSNADGQATVPAGLSNVVAVSAGATHSLVALADGTVVAWGGNAYGETRVPVGLSGVTAITGKAMNNMVLADDPPPTPVTNLAAPTVTGSKVRLTWQYPAQATDRDIQSIVVRRSAGVTPPASPTDGDNIPMSRPLVEYTTDIHSLLPGQQFTYAVFAIDKAGNVGAPASITVPAQFPSPVTSAQATANSPFDISLTWHNPTDVPLTKVVVRRADGATPPPTATSGKGISLSPALAESTENGGLLPNHQYSYSIFVRDGIGNDSELGPESTVTITTPADLTPPPPVSDLQLQASTSTTVTLAWVNTASPDNDLNRIVVRRFDGATSDVSPTGGRNIGVRPTLGESTTDGAVVTGRTYTYAVYEQDRSGNSSTPAVITVSVPA</sequence>
<dbReference type="HOGENOM" id="CLU_020734_0_0_11"/>
<reference evidence="5 6" key="2">
    <citation type="journal article" date="2010" name="Stand. Genomic Sci.">
        <title>Complete genome sequence of Nakamurella multipartita type strain (Y-104).</title>
        <authorList>
            <person name="Tice H."/>
            <person name="Mayilraj S."/>
            <person name="Sims D."/>
            <person name="Lapidus A."/>
            <person name="Nolan M."/>
            <person name="Lucas S."/>
            <person name="Glavina Del Rio T."/>
            <person name="Copeland A."/>
            <person name="Cheng J.F."/>
            <person name="Meincke L."/>
            <person name="Bruce D."/>
            <person name="Goodwin L."/>
            <person name="Pitluck S."/>
            <person name="Ivanova N."/>
            <person name="Mavromatis K."/>
            <person name="Ovchinnikova G."/>
            <person name="Pati A."/>
            <person name="Chen A."/>
            <person name="Palaniappan K."/>
            <person name="Land M."/>
            <person name="Hauser L."/>
            <person name="Chang Y.J."/>
            <person name="Jeffries C.D."/>
            <person name="Detter J.C."/>
            <person name="Brettin T."/>
            <person name="Rohde M."/>
            <person name="Goker M."/>
            <person name="Bristow J."/>
            <person name="Eisen J.A."/>
            <person name="Markowitz V."/>
            <person name="Hugenholtz P."/>
            <person name="Kyrpides N.C."/>
            <person name="Klenk H.P."/>
            <person name="Chen F."/>
        </authorList>
    </citation>
    <scope>NUCLEOTIDE SEQUENCE [LARGE SCALE GENOMIC DNA]</scope>
    <source>
        <strain evidence="6">ATCC 700099 / DSM 44233 / CIP 104796 / JCM 9543 / NBRC 105858 / Y-104</strain>
    </source>
</reference>
<name>C8XKU6_NAKMY</name>
<dbReference type="AlphaFoldDB" id="C8XKU6"/>
<evidence type="ECO:0000313" key="5">
    <source>
        <dbReference type="EMBL" id="ACV80753.1"/>
    </source>
</evidence>
<evidence type="ECO:0000313" key="6">
    <source>
        <dbReference type="Proteomes" id="UP000002218"/>
    </source>
</evidence>
<keyword evidence="2" id="KW-0378">Hydrolase</keyword>
<dbReference type="SUPFAM" id="SSF49265">
    <property type="entry name" value="Fibronectin type III"/>
    <property type="match status" value="2"/>
</dbReference>
<dbReference type="GO" id="GO:0016798">
    <property type="term" value="F:hydrolase activity, acting on glycosyl bonds"/>
    <property type="evidence" value="ECO:0007669"/>
    <property type="project" value="UniProtKB-KW"/>
</dbReference>
<dbReference type="RefSeq" id="WP_015749573.1">
    <property type="nucleotide sequence ID" value="NC_013235.1"/>
</dbReference>
<evidence type="ECO:0000259" key="4">
    <source>
        <dbReference type="PROSITE" id="PS50853"/>
    </source>
</evidence>
<feature type="domain" description="Fibronectin type-III" evidence="4">
    <location>
        <begin position="317"/>
        <end position="422"/>
    </location>
</feature>
<evidence type="ECO:0000256" key="1">
    <source>
        <dbReference type="ARBA" id="ARBA00022737"/>
    </source>
</evidence>
<dbReference type="KEGG" id="nml:Namu_4469"/>